<dbReference type="GO" id="GO:0016787">
    <property type="term" value="F:hydrolase activity"/>
    <property type="evidence" value="ECO:0007669"/>
    <property type="project" value="InterPro"/>
</dbReference>
<reference evidence="3" key="1">
    <citation type="submission" date="2021-03" db="EMBL/GenBank/DDBJ databases">
        <title>Revisited historic fungal species revealed as producer of novel bioactive compounds through whole genome sequencing and comparative genomics.</title>
        <authorList>
            <person name="Vignolle G.A."/>
            <person name="Hochenegger N."/>
            <person name="Mach R.L."/>
            <person name="Mach-Aigner A.R."/>
            <person name="Javad Rahimi M."/>
            <person name="Salim K.A."/>
            <person name="Chan C.M."/>
            <person name="Lim L.B.L."/>
            <person name="Cai F."/>
            <person name="Druzhinina I.S."/>
            <person name="U'Ren J.M."/>
            <person name="Derntl C."/>
        </authorList>
    </citation>
    <scope>NUCLEOTIDE SEQUENCE</scope>
    <source>
        <strain evidence="3">TUCIM 5799</strain>
    </source>
</reference>
<keyword evidence="4" id="KW-1185">Reference proteome</keyword>
<organism evidence="3 4">
    <name type="scientific">Neoarthrinium moseri</name>
    <dbReference type="NCBI Taxonomy" id="1658444"/>
    <lineage>
        <taxon>Eukaryota</taxon>
        <taxon>Fungi</taxon>
        <taxon>Dikarya</taxon>
        <taxon>Ascomycota</taxon>
        <taxon>Pezizomycotina</taxon>
        <taxon>Sordariomycetes</taxon>
        <taxon>Xylariomycetidae</taxon>
        <taxon>Amphisphaeriales</taxon>
        <taxon>Apiosporaceae</taxon>
        <taxon>Neoarthrinium</taxon>
    </lineage>
</organism>
<feature type="chain" id="PRO_5040263286" description="SGNH hydrolase-type esterase domain-containing protein" evidence="1">
    <location>
        <begin position="22"/>
        <end position="255"/>
    </location>
</feature>
<evidence type="ECO:0000256" key="1">
    <source>
        <dbReference type="SAM" id="SignalP"/>
    </source>
</evidence>
<gene>
    <name evidence="3" type="ORF">JX265_002141</name>
</gene>
<keyword evidence="1" id="KW-0732">Signal</keyword>
<dbReference type="InterPro" id="IPR013830">
    <property type="entry name" value="SGNH_hydro"/>
</dbReference>
<evidence type="ECO:0000313" key="3">
    <source>
        <dbReference type="EMBL" id="KAI1879187.1"/>
    </source>
</evidence>
<comment type="caution">
    <text evidence="3">The sequence shown here is derived from an EMBL/GenBank/DDBJ whole genome shotgun (WGS) entry which is preliminary data.</text>
</comment>
<proteinExistence type="predicted"/>
<feature type="signal peptide" evidence="1">
    <location>
        <begin position="1"/>
        <end position="21"/>
    </location>
</feature>
<protein>
    <recommendedName>
        <fullName evidence="2">SGNH hydrolase-type esterase domain-containing protein</fullName>
    </recommendedName>
</protein>
<name>A0A9P9WTP7_9PEZI</name>
<feature type="domain" description="SGNH hydrolase-type esterase" evidence="2">
    <location>
        <begin position="41"/>
        <end position="216"/>
    </location>
</feature>
<dbReference type="Pfam" id="PF13472">
    <property type="entry name" value="Lipase_GDSL_2"/>
    <property type="match status" value="1"/>
</dbReference>
<evidence type="ECO:0000259" key="2">
    <source>
        <dbReference type="Pfam" id="PF13472"/>
    </source>
</evidence>
<dbReference type="PANTHER" id="PTHR43695">
    <property type="entry name" value="PUTATIVE (AFU_ORTHOLOGUE AFUA_2G17250)-RELATED"/>
    <property type="match status" value="1"/>
</dbReference>
<dbReference type="AlphaFoldDB" id="A0A9P9WTP7"/>
<evidence type="ECO:0000313" key="4">
    <source>
        <dbReference type="Proteomes" id="UP000829685"/>
    </source>
</evidence>
<dbReference type="PANTHER" id="PTHR43695:SF2">
    <property type="entry name" value="PUTATIVE (AFU_ORTHOLOGUE AFUA_2G17250)-RELATED"/>
    <property type="match status" value="1"/>
</dbReference>
<dbReference type="EMBL" id="JAFIMR010000004">
    <property type="protein sequence ID" value="KAI1879187.1"/>
    <property type="molecule type" value="Genomic_DNA"/>
</dbReference>
<accession>A0A9P9WTP7</accession>
<dbReference type="Proteomes" id="UP000829685">
    <property type="component" value="Unassembled WGS sequence"/>
</dbReference>
<dbReference type="CDD" id="cd01821">
    <property type="entry name" value="Rhamnogalacturan_acetylesterase_like"/>
    <property type="match status" value="1"/>
</dbReference>
<dbReference type="Gene3D" id="3.40.50.1110">
    <property type="entry name" value="SGNH hydrolase"/>
    <property type="match status" value="1"/>
</dbReference>
<dbReference type="SUPFAM" id="SSF52266">
    <property type="entry name" value="SGNH hydrolase"/>
    <property type="match status" value="1"/>
</dbReference>
<dbReference type="InterPro" id="IPR036514">
    <property type="entry name" value="SGNH_hydro_sf"/>
</dbReference>
<dbReference type="InterPro" id="IPR037459">
    <property type="entry name" value="RhgT-like"/>
</dbReference>
<sequence length="255" mass="27443">MRASTFCAAYAASLLQQLASARPARDCAGAAGKPPAFFLAGDSTTAHDGGWGDGLLATLRGPEAWGVNIGQSGATTVSYVHGGNWTNITAHLREYAATYDSYVTISFGHNDQKPANNVPFDQYQANLIKFAEEVKSLGGTPLLTSSLTRRVFESEHNATDSLHNERLAAIKAANVTGSPIIDLNAASLKYVNTIGEDAAQAYNWGPTDRTHLNPWGTVVFGRMVADLIVRELPCLESWITRNETLSYQIWNGLPA</sequence>